<dbReference type="Gene3D" id="1.20.1250.20">
    <property type="entry name" value="MFS general substrate transporter like domains"/>
    <property type="match status" value="2"/>
</dbReference>
<evidence type="ECO:0000259" key="9">
    <source>
        <dbReference type="PROSITE" id="PS50850"/>
    </source>
</evidence>
<evidence type="ECO:0000256" key="5">
    <source>
        <dbReference type="ARBA" id="ARBA00023136"/>
    </source>
</evidence>
<evidence type="ECO:0000256" key="3">
    <source>
        <dbReference type="ARBA" id="ARBA00022692"/>
    </source>
</evidence>
<keyword evidence="2" id="KW-0813">Transport</keyword>
<dbReference type="InterPro" id="IPR027443">
    <property type="entry name" value="IPNS-like_sf"/>
</dbReference>
<sequence>MFTTATLDQANLHTLNFCSLLNGNVTEQANLLSACEDHGFFYLDLRDWESGKILNALEDAWVVMKQWFDQPLEEKMKTETISDAHGFKPPGVQSGVNENTRDGFEALRISRAGLLNRSHLPDVVHENLQLFETLQFSSHFLLKTLLSRLSDAAGLRNDERFENCHPDHLPSKSTMFFIHHPLSDVLDDKTARGHNAHTDVGSFTLLFTEQPGLQVMSPTTNKWEYVAAKPGHAIINVADTLRFISKRRFRSAMHRVLPPGGKMMEDRYSAAYFLRASDSAVFKGMDGEEVTAEQWFLSKYSSFNKTMEEQRVDSVATGGMDKDLGLDWPQIRRRLAGSLHRAAPFRRHGVALPGHQHTRRLLSQRHIVVTQPLDPAPMSQLRYLPTILFPHKTSPTPVPPFKELLTLKNMLITHSKFPSTSLAYCIMNGRQPQSSDTGNASNGQVNEQSPLLSHGRAKPHPPQQNNDPESSSLKDEPSTRYLVAVFGSVFIGVFLAALDTTIVATLSVPISNTFGSLTLVSWLGSYYLIANAACQPLSGRLTDIFSRRSGLVVCNILFGLGTLVCGVANSKWMLLAGRVVAGMGGGGLNAITAFVASDLVPLRRRGVIQGFVHICYGVGAGLGGLFGGWINDLWGWRVAFLSRVPLIAISTILVSITLCNTPIKHSDKSRLSRVDFSGAFTLSLTLILLLLGLNSGGNLVAWTHPLVIVSLLLTVVAAGVFVLVESRWATEPIIPMHLLLDQTVLAACLMNCLVTMVLFMATYYVPIYFQVNGYSATASGLRLLPQSVGTALSSLICGFIMKRTGRYRTLGMIVIACSALGFAGLSTMTIQTRTPLVLTYVFQVGVGYGGMLSVSLLATVAAVSHDDQAVATSANYAFRSMGSTIGVTIASVVYQNLLQRGLHQRFDSKEGSSEIIKHLLDSFDELKRLPDGWSDDVYKTYEISLRGVFLTGLGVAVLGLIAASFIKEHRLHHTISRADDD</sequence>
<feature type="transmembrane region" description="Helical" evidence="8">
    <location>
        <begin position="636"/>
        <end position="659"/>
    </location>
</feature>
<feature type="region of interest" description="Disordered" evidence="7">
    <location>
        <begin position="432"/>
        <end position="475"/>
    </location>
</feature>
<evidence type="ECO:0000313" key="12">
    <source>
        <dbReference type="Proteomes" id="UP000522262"/>
    </source>
</evidence>
<dbReference type="InterPro" id="IPR020846">
    <property type="entry name" value="MFS_dom"/>
</dbReference>
<feature type="transmembrane region" description="Helical" evidence="8">
    <location>
        <begin position="671"/>
        <end position="693"/>
    </location>
</feature>
<dbReference type="Pfam" id="PF03171">
    <property type="entry name" value="2OG-FeII_Oxy"/>
    <property type="match status" value="1"/>
</dbReference>
<dbReference type="GO" id="GO:0012505">
    <property type="term" value="C:endomembrane system"/>
    <property type="evidence" value="ECO:0007669"/>
    <property type="project" value="UniProtKB-SubCell"/>
</dbReference>
<feature type="transmembrane region" description="Helical" evidence="8">
    <location>
        <begin position="510"/>
        <end position="529"/>
    </location>
</feature>
<dbReference type="PROSITE" id="PS51471">
    <property type="entry name" value="FE2OG_OXY"/>
    <property type="match status" value="1"/>
</dbReference>
<dbReference type="Gene3D" id="2.60.120.330">
    <property type="entry name" value="B-lactam Antibiotic, Isopenicillin N Synthase, Chain"/>
    <property type="match status" value="1"/>
</dbReference>
<dbReference type="GO" id="GO:0044283">
    <property type="term" value="P:small molecule biosynthetic process"/>
    <property type="evidence" value="ECO:0007669"/>
    <property type="project" value="UniProtKB-ARBA"/>
</dbReference>
<keyword evidence="4 8" id="KW-1133">Transmembrane helix</keyword>
<dbReference type="InterPro" id="IPR044861">
    <property type="entry name" value="IPNS-like_FE2OG_OXY"/>
</dbReference>
<dbReference type="SUPFAM" id="SSF51197">
    <property type="entry name" value="Clavaminate synthase-like"/>
    <property type="match status" value="1"/>
</dbReference>
<dbReference type="EMBL" id="JAAOAM010000212">
    <property type="protein sequence ID" value="KAF5538661.1"/>
    <property type="molecule type" value="Genomic_DNA"/>
</dbReference>
<dbReference type="AlphaFoldDB" id="A0A8H5IKZ5"/>
<evidence type="ECO:0000256" key="6">
    <source>
        <dbReference type="ARBA" id="ARBA00023180"/>
    </source>
</evidence>
<dbReference type="InterPro" id="IPR036259">
    <property type="entry name" value="MFS_trans_sf"/>
</dbReference>
<dbReference type="CDD" id="cd17502">
    <property type="entry name" value="MFS_Azr1_MDR_like"/>
    <property type="match status" value="1"/>
</dbReference>
<dbReference type="SUPFAM" id="SSF103473">
    <property type="entry name" value="MFS general substrate transporter"/>
    <property type="match status" value="1"/>
</dbReference>
<keyword evidence="6" id="KW-0325">Glycoprotein</keyword>
<feature type="transmembrane region" description="Helical" evidence="8">
    <location>
        <begin position="608"/>
        <end position="630"/>
    </location>
</feature>
<dbReference type="GO" id="GO:0000329">
    <property type="term" value="C:fungal-type vacuole membrane"/>
    <property type="evidence" value="ECO:0007669"/>
    <property type="project" value="TreeGrafter"/>
</dbReference>
<keyword evidence="12" id="KW-1185">Reference proteome</keyword>
<dbReference type="GO" id="GO:0015174">
    <property type="term" value="F:basic amino acid transmembrane transporter activity"/>
    <property type="evidence" value="ECO:0007669"/>
    <property type="project" value="TreeGrafter"/>
</dbReference>
<evidence type="ECO:0000256" key="2">
    <source>
        <dbReference type="ARBA" id="ARBA00022448"/>
    </source>
</evidence>
<evidence type="ECO:0000256" key="7">
    <source>
        <dbReference type="SAM" id="MobiDB-lite"/>
    </source>
</evidence>
<dbReference type="PANTHER" id="PTHR23501:SF191">
    <property type="entry name" value="VACUOLAR BASIC AMINO ACID TRANSPORTER 4"/>
    <property type="match status" value="1"/>
</dbReference>
<dbReference type="Pfam" id="PF14226">
    <property type="entry name" value="DIOX_N"/>
    <property type="match status" value="1"/>
</dbReference>
<name>A0A8H5IKZ5_9HYPO</name>
<feature type="transmembrane region" description="Helical" evidence="8">
    <location>
        <begin position="840"/>
        <end position="864"/>
    </location>
</feature>
<feature type="domain" description="Fe2OG dioxygenase" evidence="10">
    <location>
        <begin position="137"/>
        <end position="276"/>
    </location>
</feature>
<dbReference type="Pfam" id="PF07690">
    <property type="entry name" value="MFS_1"/>
    <property type="match status" value="1"/>
</dbReference>
<dbReference type="InterPro" id="IPR005123">
    <property type="entry name" value="Oxoglu/Fe-dep_dioxygenase_dom"/>
</dbReference>
<keyword evidence="3 8" id="KW-0812">Transmembrane</keyword>
<reference evidence="11 12" key="1">
    <citation type="submission" date="2020-05" db="EMBL/GenBank/DDBJ databases">
        <title>Identification and distribution of gene clusters putatively required for synthesis of sphingolipid metabolism inhibitors in phylogenetically diverse species of the filamentous fungus Fusarium.</title>
        <authorList>
            <person name="Kim H.-S."/>
            <person name="Busman M."/>
            <person name="Brown D.W."/>
            <person name="Divon H."/>
            <person name="Uhlig S."/>
            <person name="Proctor R.H."/>
        </authorList>
    </citation>
    <scope>NUCLEOTIDE SEQUENCE [LARGE SCALE GENOMIC DNA]</scope>
    <source>
        <strain evidence="11 12">NRRL 53147</strain>
    </source>
</reference>
<evidence type="ECO:0000259" key="10">
    <source>
        <dbReference type="PROSITE" id="PS51471"/>
    </source>
</evidence>
<dbReference type="PANTHER" id="PTHR23501">
    <property type="entry name" value="MAJOR FACILITATOR SUPERFAMILY"/>
    <property type="match status" value="1"/>
</dbReference>
<feature type="transmembrane region" description="Helical" evidence="8">
    <location>
        <begin position="699"/>
        <end position="724"/>
    </location>
</feature>
<accession>A0A8H5IKZ5</accession>
<feature type="transmembrane region" description="Helical" evidence="8">
    <location>
        <begin position="744"/>
        <end position="763"/>
    </location>
</feature>
<dbReference type="InterPro" id="IPR026992">
    <property type="entry name" value="DIOX_N"/>
</dbReference>
<evidence type="ECO:0000256" key="1">
    <source>
        <dbReference type="ARBA" id="ARBA00004127"/>
    </source>
</evidence>
<feature type="transmembrane region" description="Helical" evidence="8">
    <location>
        <begin position="575"/>
        <end position="596"/>
    </location>
</feature>
<dbReference type="Proteomes" id="UP000522262">
    <property type="component" value="Unassembled WGS sequence"/>
</dbReference>
<comment type="subcellular location">
    <subcellularLocation>
        <location evidence="1">Endomembrane system</location>
        <topology evidence="1">Multi-pass membrane protein</topology>
    </subcellularLocation>
</comment>
<feature type="compositionally biased region" description="Polar residues" evidence="7">
    <location>
        <begin position="432"/>
        <end position="451"/>
    </location>
</feature>
<comment type="caution">
    <text evidence="11">The sequence shown here is derived from an EMBL/GenBank/DDBJ whole genome shotgun (WGS) entry which is preliminary data.</text>
</comment>
<evidence type="ECO:0000256" key="8">
    <source>
        <dbReference type="SAM" id="Phobius"/>
    </source>
</evidence>
<keyword evidence="5 8" id="KW-0472">Membrane</keyword>
<proteinExistence type="predicted"/>
<feature type="domain" description="Major facilitator superfamily (MFS) profile" evidence="9">
    <location>
        <begin position="485"/>
        <end position="971"/>
    </location>
</feature>
<dbReference type="PROSITE" id="PS50850">
    <property type="entry name" value="MFS"/>
    <property type="match status" value="1"/>
</dbReference>
<dbReference type="InterPro" id="IPR011701">
    <property type="entry name" value="MFS"/>
</dbReference>
<protein>
    <submittedName>
        <fullName evidence="11">Multidrug resistance protein fnx1</fullName>
    </submittedName>
</protein>
<feature type="transmembrane region" description="Helical" evidence="8">
    <location>
        <begin position="550"/>
        <end position="569"/>
    </location>
</feature>
<feature type="transmembrane region" description="Helical" evidence="8">
    <location>
        <begin position="481"/>
        <end position="498"/>
    </location>
</feature>
<organism evidence="11 12">
    <name type="scientific">Fusarium mexicanum</name>
    <dbReference type="NCBI Taxonomy" id="751941"/>
    <lineage>
        <taxon>Eukaryota</taxon>
        <taxon>Fungi</taxon>
        <taxon>Dikarya</taxon>
        <taxon>Ascomycota</taxon>
        <taxon>Pezizomycotina</taxon>
        <taxon>Sordariomycetes</taxon>
        <taxon>Hypocreomycetidae</taxon>
        <taxon>Hypocreales</taxon>
        <taxon>Nectriaceae</taxon>
        <taxon>Fusarium</taxon>
        <taxon>Fusarium fujikuroi species complex</taxon>
    </lineage>
</organism>
<feature type="transmembrane region" description="Helical" evidence="8">
    <location>
        <begin position="810"/>
        <end position="828"/>
    </location>
</feature>
<feature type="transmembrane region" description="Helical" evidence="8">
    <location>
        <begin position="943"/>
        <end position="966"/>
    </location>
</feature>
<evidence type="ECO:0000313" key="11">
    <source>
        <dbReference type="EMBL" id="KAF5538661.1"/>
    </source>
</evidence>
<evidence type="ECO:0000256" key="4">
    <source>
        <dbReference type="ARBA" id="ARBA00022989"/>
    </source>
</evidence>
<gene>
    <name evidence="11" type="ORF">FMEXI_9296</name>
</gene>
<feature type="transmembrane region" description="Helical" evidence="8">
    <location>
        <begin position="876"/>
        <end position="894"/>
    </location>
</feature>